<reference evidence="5" key="1">
    <citation type="journal article" date="2021" name="Microb. Physiol.">
        <title>Proteogenomic Insights into the Physiology of Marine, Sulfate-Reducing, Filamentous Desulfonema limicola and Desulfonema magnum.</title>
        <authorList>
            <person name="Schnaars V."/>
            <person name="Wohlbrand L."/>
            <person name="Scheve S."/>
            <person name="Hinrichs C."/>
            <person name="Reinhardt R."/>
            <person name="Rabus R."/>
        </authorList>
    </citation>
    <scope>NUCLEOTIDE SEQUENCE</scope>
    <source>
        <strain evidence="5">4be13</strain>
    </source>
</reference>
<dbReference type="InterPro" id="IPR000674">
    <property type="entry name" value="Ald_Oxase/Xan_DH_a/b"/>
</dbReference>
<dbReference type="GO" id="GO:0030313">
    <property type="term" value="C:cell envelope"/>
    <property type="evidence" value="ECO:0007669"/>
    <property type="project" value="UniProtKB-SubCell"/>
</dbReference>
<protein>
    <submittedName>
        <fullName evidence="5">Aldehyde oxidoreductase domain-containing protein</fullName>
    </submittedName>
</protein>
<evidence type="ECO:0000259" key="4">
    <source>
        <dbReference type="SMART" id="SM01008"/>
    </source>
</evidence>
<dbReference type="InterPro" id="IPR012368">
    <property type="entry name" value="OxRdtase_Mopterin-bd_su_IorB"/>
</dbReference>
<feature type="domain" description="Aldehyde oxidase/xanthine dehydrogenase a/b hammerhead" evidence="4">
    <location>
        <begin position="207"/>
        <end position="285"/>
    </location>
</feature>
<dbReference type="SMART" id="SM01008">
    <property type="entry name" value="Ald_Xan_dh_C"/>
    <property type="match status" value="1"/>
</dbReference>
<dbReference type="Pfam" id="PF02738">
    <property type="entry name" value="MoCoBD_1"/>
    <property type="match status" value="1"/>
</dbReference>
<dbReference type="Proteomes" id="UP000663722">
    <property type="component" value="Chromosome"/>
</dbReference>
<dbReference type="PIRSF" id="PIRSF036389">
    <property type="entry name" value="IOR_B"/>
    <property type="match status" value="1"/>
</dbReference>
<dbReference type="GO" id="GO:0051536">
    <property type="term" value="F:iron-sulfur cluster binding"/>
    <property type="evidence" value="ECO:0007669"/>
    <property type="project" value="UniProtKB-KW"/>
</dbReference>
<accession>A0A975GTX5</accession>
<dbReference type="InterPro" id="IPR046867">
    <property type="entry name" value="AldOxase/xan_DH_MoCoBD2"/>
</dbReference>
<sequence length="714" mass="77532">MNTHMTRRDFLKKSSLVVAAAALPGKLNIFNASLVLAHAGTSFKPHAFLEIATDDTITVWMGQTNLGQGTHTGIPMIIADELDAPWEKIQVRMALAAEPFKSPVWHVQVTGGSSSIRHRWDMLREVGAAARGMLVETASEKWGIPPKKCVTKEGKVIHPDGRSLTYGQLAKAAGKRPVPENPPLKSPKDYRIIGTQRNRLDIPDKVMGKTVYGIDFTLPGMCIAVVARPPRYGAVSRSYNAEAAMAVKGVIKVVPLENRIAVCAETTYAAMQGRNALEIKWSDGSHPDLNDDTLDALYKAHLEKSGAVAQKSGDVKKALAGAAQTIEQSYKLPYISHAQAEPINCTAHVEKERCRLWIPTQAQTATQLTASKLTGLPVEKVEVMTTPAGGGFGLRGEQDPVEDSVLLSKTLNRPVKVIQSREDEFANDCFRPASQCRIKAGLDKGGRLVAWSHKVAAPSVMSRKMPQYVKNNIDSDAVSGIRDMPYSLPNLLVNYVMVNLPITVGWWRSVGYSVNVFTVESFMDEMAHAAGKDPIQFRLDHMKKGSRPYNILSLLAEKGGWGSPVSKGRARGVAVTSCFESFAAHMAEVSVSKKGKITVHKMVCALDCGTAVYPDAIRAQAEAGVVMGLSVAFYEKVSFANGGVKTANYDDYPILTMSEVPDIEVHIARNNLKAGGIGEPVFPSVAPAVANAVFRATGIRLRELPFKRELLIRG</sequence>
<dbReference type="EMBL" id="CP061800">
    <property type="protein sequence ID" value="QTA93447.1"/>
    <property type="molecule type" value="Genomic_DNA"/>
</dbReference>
<evidence type="ECO:0000313" key="5">
    <source>
        <dbReference type="EMBL" id="QTA93447.1"/>
    </source>
</evidence>
<dbReference type="InterPro" id="IPR052516">
    <property type="entry name" value="N-heterocyclic_Hydroxylase"/>
</dbReference>
<dbReference type="InterPro" id="IPR019546">
    <property type="entry name" value="TAT_signal_bac_arc"/>
</dbReference>
<dbReference type="SUPFAM" id="SSF56003">
    <property type="entry name" value="Molybdenum cofactor-binding domain"/>
    <property type="match status" value="2"/>
</dbReference>
<dbReference type="Pfam" id="PF20256">
    <property type="entry name" value="MoCoBD_2"/>
    <property type="match status" value="2"/>
</dbReference>
<dbReference type="Gene3D" id="3.30.365.10">
    <property type="entry name" value="Aldehyde oxidase/xanthine dehydrogenase, molybdopterin binding domain"/>
    <property type="match status" value="4"/>
</dbReference>
<dbReference type="InterPro" id="IPR006311">
    <property type="entry name" value="TAT_signal"/>
</dbReference>
<dbReference type="PANTHER" id="PTHR47495:SF2">
    <property type="entry name" value="ALDEHYDE DEHYDROGENASE"/>
    <property type="match status" value="1"/>
</dbReference>
<dbReference type="PANTHER" id="PTHR47495">
    <property type="entry name" value="ALDEHYDE DEHYDROGENASE"/>
    <property type="match status" value="1"/>
</dbReference>
<dbReference type="KEGG" id="dmm:dnm_095480"/>
<keyword evidence="3" id="KW-0411">Iron-sulfur</keyword>
<proteinExistence type="predicted"/>
<dbReference type="AlphaFoldDB" id="A0A975GTX5"/>
<dbReference type="InterPro" id="IPR037165">
    <property type="entry name" value="AldOxase/xan_DH_Mopterin-bd_sf"/>
</dbReference>
<dbReference type="NCBIfam" id="TIGR01409">
    <property type="entry name" value="TAT_signal_seq"/>
    <property type="match status" value="1"/>
</dbReference>
<organism evidence="5 6">
    <name type="scientific">Desulfonema magnum</name>
    <dbReference type="NCBI Taxonomy" id="45655"/>
    <lineage>
        <taxon>Bacteria</taxon>
        <taxon>Pseudomonadati</taxon>
        <taxon>Thermodesulfobacteriota</taxon>
        <taxon>Desulfobacteria</taxon>
        <taxon>Desulfobacterales</taxon>
        <taxon>Desulfococcaceae</taxon>
        <taxon>Desulfonema</taxon>
    </lineage>
</organism>
<comment type="subunit">
    <text evidence="2">Heterodimer of a large and a small subunit.</text>
</comment>
<dbReference type="GO" id="GO:0016491">
    <property type="term" value="F:oxidoreductase activity"/>
    <property type="evidence" value="ECO:0007669"/>
    <property type="project" value="InterPro"/>
</dbReference>
<evidence type="ECO:0000313" key="6">
    <source>
        <dbReference type="Proteomes" id="UP000663722"/>
    </source>
</evidence>
<dbReference type="PROSITE" id="PS51318">
    <property type="entry name" value="TAT"/>
    <property type="match status" value="1"/>
</dbReference>
<evidence type="ECO:0000256" key="2">
    <source>
        <dbReference type="ARBA" id="ARBA00011771"/>
    </source>
</evidence>
<name>A0A975GTX5_9BACT</name>
<evidence type="ECO:0000256" key="3">
    <source>
        <dbReference type="ARBA" id="ARBA00023014"/>
    </source>
</evidence>
<keyword evidence="3" id="KW-0479">Metal-binding</keyword>
<evidence type="ECO:0000256" key="1">
    <source>
        <dbReference type="ARBA" id="ARBA00004196"/>
    </source>
</evidence>
<comment type="subcellular location">
    <subcellularLocation>
        <location evidence="1">Cell envelope</location>
    </subcellularLocation>
</comment>
<keyword evidence="6" id="KW-1185">Reference proteome</keyword>
<dbReference type="InterPro" id="IPR008274">
    <property type="entry name" value="AldOxase/xan_DH_MoCoBD1"/>
</dbReference>
<dbReference type="RefSeq" id="WP_207680387.1">
    <property type="nucleotide sequence ID" value="NZ_CP061800.1"/>
</dbReference>
<dbReference type="Gene3D" id="3.90.1170.50">
    <property type="entry name" value="Aldehyde oxidase/xanthine dehydrogenase, a/b hammerhead"/>
    <property type="match status" value="1"/>
</dbReference>
<keyword evidence="3" id="KW-0408">Iron</keyword>
<gene>
    <name evidence="5" type="ORF">dnm_095480</name>
</gene>